<dbReference type="InterPro" id="IPR018958">
    <property type="entry name" value="Knr4/Smi1-like_dom"/>
</dbReference>
<dbReference type="Proteomes" id="UP001620262">
    <property type="component" value="Unassembled WGS sequence"/>
</dbReference>
<dbReference type="Pfam" id="PF09346">
    <property type="entry name" value="SMI1_KNR4"/>
    <property type="match status" value="1"/>
</dbReference>
<dbReference type="InterPro" id="IPR037883">
    <property type="entry name" value="Knr4/Smi1-like_sf"/>
</dbReference>
<evidence type="ECO:0000313" key="2">
    <source>
        <dbReference type="EMBL" id="MFK3863687.1"/>
    </source>
</evidence>
<sequence length="165" mass="19170">MKLQKKQNFMSRVGGAEEQEIIDLQSYYKITLLDDYKHFLKSFGFCAWFGDYICGLPEESFRFKKSLSVYNKTNYFIDFYKEHELQAVSKRGVIINKYDGGGYYFLFSKESGRAGEVGLFLTETYGQEVSKFKSFTDYLSFLVTGTPDPDPVDVDYDKIIDIIED</sequence>
<comment type="caution">
    <text evidence="2">The sequence shown here is derived from an EMBL/GenBank/DDBJ whole genome shotgun (WGS) entry which is preliminary data.</text>
</comment>
<dbReference type="SUPFAM" id="SSF160631">
    <property type="entry name" value="SMI1/KNR4-like"/>
    <property type="match status" value="1"/>
</dbReference>
<accession>A0ABW8KV48</accession>
<dbReference type="Gene3D" id="3.40.1580.10">
    <property type="entry name" value="SMI1/KNR4-like"/>
    <property type="match status" value="1"/>
</dbReference>
<dbReference type="EMBL" id="JBJDOT010000007">
    <property type="protein sequence ID" value="MFK3863687.1"/>
    <property type="molecule type" value="Genomic_DNA"/>
</dbReference>
<dbReference type="RefSeq" id="WP_404675095.1">
    <property type="nucleotide sequence ID" value="NZ_JBJDOT010000007.1"/>
</dbReference>
<reference evidence="2 3" key="1">
    <citation type="submission" date="2024-11" db="EMBL/GenBank/DDBJ databases">
        <title>The Natural Products Discovery Center: Release of the First 8490 Sequenced Strains for Exploring Actinobacteria Biosynthetic Diversity.</title>
        <authorList>
            <person name="Kalkreuter E."/>
            <person name="Kautsar S.A."/>
            <person name="Yang D."/>
            <person name="Bader C.D."/>
            <person name="Teijaro C.N."/>
            <person name="Fluegel L."/>
            <person name="Davis C.M."/>
            <person name="Simpson J.R."/>
            <person name="Lauterbach L."/>
            <person name="Steele A.D."/>
            <person name="Gui C."/>
            <person name="Meng S."/>
            <person name="Li G."/>
            <person name="Viehrig K."/>
            <person name="Ye F."/>
            <person name="Su P."/>
            <person name="Kiefer A.F."/>
            <person name="Nichols A."/>
            <person name="Cepeda A.J."/>
            <person name="Yan W."/>
            <person name="Fan B."/>
            <person name="Jiang Y."/>
            <person name="Adhikari A."/>
            <person name="Zheng C.-J."/>
            <person name="Schuster L."/>
            <person name="Cowan T.M."/>
            <person name="Smanski M.J."/>
            <person name="Chevrette M.G."/>
            <person name="De Carvalho L.P.S."/>
            <person name="Shen B."/>
        </authorList>
    </citation>
    <scope>NUCLEOTIDE SEQUENCE [LARGE SCALE GENOMIC DNA]</scope>
    <source>
        <strain evidence="2 3">NPDC078403</strain>
    </source>
</reference>
<evidence type="ECO:0000259" key="1">
    <source>
        <dbReference type="SMART" id="SM00860"/>
    </source>
</evidence>
<name>A0ABW8KV48_9GAMM</name>
<protein>
    <submittedName>
        <fullName evidence="2">SMI1/KNR4 family protein</fullName>
    </submittedName>
</protein>
<proteinExistence type="predicted"/>
<organism evidence="2 3">
    <name type="scientific">Pseudoalteromonas rhizosphaerae</name>
    <dbReference type="NCBI Taxonomy" id="2518973"/>
    <lineage>
        <taxon>Bacteria</taxon>
        <taxon>Pseudomonadati</taxon>
        <taxon>Pseudomonadota</taxon>
        <taxon>Gammaproteobacteria</taxon>
        <taxon>Alteromonadales</taxon>
        <taxon>Pseudoalteromonadaceae</taxon>
        <taxon>Pseudoalteromonas</taxon>
    </lineage>
</organism>
<dbReference type="SMART" id="SM00860">
    <property type="entry name" value="SMI1_KNR4"/>
    <property type="match status" value="1"/>
</dbReference>
<gene>
    <name evidence="2" type="ORF">ACI2JU_07355</name>
</gene>
<feature type="domain" description="Knr4/Smi1-like" evidence="1">
    <location>
        <begin position="15"/>
        <end position="141"/>
    </location>
</feature>
<evidence type="ECO:0000313" key="3">
    <source>
        <dbReference type="Proteomes" id="UP001620262"/>
    </source>
</evidence>
<keyword evidence="3" id="KW-1185">Reference proteome</keyword>